<organism evidence="8">
    <name type="scientific">Phaffia rhodozyma</name>
    <name type="common">Yeast</name>
    <name type="synonym">Xanthophyllomyces dendrorhous</name>
    <dbReference type="NCBI Taxonomy" id="264483"/>
    <lineage>
        <taxon>Eukaryota</taxon>
        <taxon>Fungi</taxon>
        <taxon>Dikarya</taxon>
        <taxon>Basidiomycota</taxon>
        <taxon>Agaricomycotina</taxon>
        <taxon>Tremellomycetes</taxon>
        <taxon>Cystofilobasidiales</taxon>
        <taxon>Mrakiaceae</taxon>
        <taxon>Phaffia</taxon>
    </lineage>
</organism>
<keyword evidence="3 7" id="KW-0812">Transmembrane</keyword>
<evidence type="ECO:0000256" key="7">
    <source>
        <dbReference type="SAM" id="Phobius"/>
    </source>
</evidence>
<accession>A0A0F7SV39</accession>
<evidence type="ECO:0000256" key="2">
    <source>
        <dbReference type="ARBA" id="ARBA00022448"/>
    </source>
</evidence>
<feature type="transmembrane region" description="Helical" evidence="7">
    <location>
        <begin position="347"/>
        <end position="365"/>
    </location>
</feature>
<feature type="transmembrane region" description="Helical" evidence="7">
    <location>
        <begin position="317"/>
        <end position="335"/>
    </location>
</feature>
<dbReference type="Pfam" id="PF07690">
    <property type="entry name" value="MFS_1"/>
    <property type="match status" value="1"/>
</dbReference>
<evidence type="ECO:0000256" key="5">
    <source>
        <dbReference type="ARBA" id="ARBA00023136"/>
    </source>
</evidence>
<dbReference type="Gene3D" id="1.20.1250.20">
    <property type="entry name" value="MFS general substrate transporter like domains"/>
    <property type="match status" value="2"/>
</dbReference>
<evidence type="ECO:0000256" key="6">
    <source>
        <dbReference type="SAM" id="MobiDB-lite"/>
    </source>
</evidence>
<dbReference type="EMBL" id="LN483166">
    <property type="protein sequence ID" value="CED84380.1"/>
    <property type="molecule type" value="Genomic_DNA"/>
</dbReference>
<feature type="transmembrane region" description="Helical" evidence="7">
    <location>
        <begin position="124"/>
        <end position="144"/>
    </location>
</feature>
<evidence type="ECO:0000256" key="1">
    <source>
        <dbReference type="ARBA" id="ARBA00004141"/>
    </source>
</evidence>
<dbReference type="SUPFAM" id="SSF103473">
    <property type="entry name" value="MFS general substrate transporter"/>
    <property type="match status" value="1"/>
</dbReference>
<evidence type="ECO:0000256" key="3">
    <source>
        <dbReference type="ARBA" id="ARBA00022692"/>
    </source>
</evidence>
<dbReference type="PANTHER" id="PTHR43791:SF55">
    <property type="entry name" value="TRANSPORTER, PUTATIVE (AFU_ORTHOLOGUE AFUA_6G01820)-RELATED"/>
    <property type="match status" value="1"/>
</dbReference>
<protein>
    <submittedName>
        <fullName evidence="8">Permease of the major facilitator superfamily</fullName>
    </submittedName>
</protein>
<name>A0A0F7SV39_PHARH</name>
<proteinExistence type="predicted"/>
<evidence type="ECO:0000256" key="4">
    <source>
        <dbReference type="ARBA" id="ARBA00022989"/>
    </source>
</evidence>
<feature type="transmembrane region" description="Helical" evidence="7">
    <location>
        <begin position="65"/>
        <end position="87"/>
    </location>
</feature>
<feature type="compositionally biased region" description="Acidic residues" evidence="6">
    <location>
        <begin position="478"/>
        <end position="488"/>
    </location>
</feature>
<feature type="transmembrane region" description="Helical" evidence="7">
    <location>
        <begin position="94"/>
        <end position="112"/>
    </location>
</feature>
<keyword evidence="2" id="KW-0813">Transport</keyword>
<feature type="region of interest" description="Disordered" evidence="6">
    <location>
        <begin position="451"/>
        <end position="501"/>
    </location>
</feature>
<feature type="transmembrane region" description="Helical" evidence="7">
    <location>
        <begin position="156"/>
        <end position="176"/>
    </location>
</feature>
<feature type="transmembrane region" description="Helical" evidence="7">
    <location>
        <begin position="377"/>
        <end position="399"/>
    </location>
</feature>
<dbReference type="PANTHER" id="PTHR43791">
    <property type="entry name" value="PERMEASE-RELATED"/>
    <property type="match status" value="1"/>
</dbReference>
<dbReference type="GO" id="GO:0022857">
    <property type="term" value="F:transmembrane transporter activity"/>
    <property type="evidence" value="ECO:0007669"/>
    <property type="project" value="InterPro"/>
</dbReference>
<dbReference type="InterPro" id="IPR036259">
    <property type="entry name" value="MFS_trans_sf"/>
</dbReference>
<dbReference type="GO" id="GO:0016020">
    <property type="term" value="C:membrane"/>
    <property type="evidence" value="ECO:0007669"/>
    <property type="project" value="UniProtKB-SubCell"/>
</dbReference>
<sequence length="501" mass="55497">MDRIDLQSDSHAQEDLFRTEKTATAEEIQESKTKRARERALVRKIDLLLMPILTISYGLQYYDKAVLGSAGVFGIIKDLVLPFALVLQRVNLSRTLSLCVFIWGVICILTVVVSDYKGLVVQRFFLGLVEAAVSPGFLAITTMWYKKEEQAIRLGIWYSATGIFSMLSGALNYGLGSAKGSLPPWKNLYLFAGAITLAWSFVILAFVPSSPTQLGKFGSWFFQDESERMQVGRSVDSDIFYSCACCSYTHTFLPRRTQLVSPGPPSGGVTAFGARIVSSFGYTSLQTIAISIPGGAFTMVSIYIVGWIADRYKNMRCYLVAVSCLPVIVGSIIIWKGSWIHRGLPLFGYYLLPCFGAPYVIVLALSAANIQGSTKRAISGGSIFIGYNVGNIIGPYIVFTQEKPIKYRSTWISLIVCMSFTIVLSLVLRVWMSRENARRDKTYGVVVVDGSGEKSSGGRESQGAWKKKEQNGLQGREDQEEDPEELVDMTDGQDKDFRYSL</sequence>
<dbReference type="AlphaFoldDB" id="A0A0F7SV39"/>
<comment type="subcellular location">
    <subcellularLocation>
        <location evidence="1">Membrane</location>
        <topology evidence="1">Multi-pass membrane protein</topology>
    </subcellularLocation>
</comment>
<reference evidence="8" key="1">
    <citation type="submission" date="2014-08" db="EMBL/GenBank/DDBJ databases">
        <authorList>
            <person name="Sharma Rahul"/>
            <person name="Thines Marco"/>
        </authorList>
    </citation>
    <scope>NUCLEOTIDE SEQUENCE</scope>
</reference>
<feature type="transmembrane region" description="Helical" evidence="7">
    <location>
        <begin position="188"/>
        <end position="207"/>
    </location>
</feature>
<feature type="compositionally biased region" description="Basic and acidic residues" evidence="6">
    <location>
        <begin position="492"/>
        <end position="501"/>
    </location>
</feature>
<feature type="transmembrane region" description="Helical" evidence="7">
    <location>
        <begin position="411"/>
        <end position="431"/>
    </location>
</feature>
<dbReference type="InterPro" id="IPR011701">
    <property type="entry name" value="MFS"/>
</dbReference>
<keyword evidence="4 7" id="KW-1133">Transmembrane helix</keyword>
<evidence type="ECO:0000313" key="8">
    <source>
        <dbReference type="EMBL" id="CED84380.1"/>
    </source>
</evidence>
<keyword evidence="5 7" id="KW-0472">Membrane</keyword>